<dbReference type="Proteomes" id="UP001165064">
    <property type="component" value="Unassembled WGS sequence"/>
</dbReference>
<keyword evidence="2" id="KW-1185">Reference proteome</keyword>
<protein>
    <submittedName>
        <fullName evidence="1">Unnamed protein product</fullName>
    </submittedName>
</protein>
<sequence>MESQQLTPDMIRMHTRLVVDRIKDDGRPSFYDWKQEHSFLNLYDTKEKFGHCAKCLGDYFGYATAGVIKDKSDISLIKNFHKLYNLPHASILPELEEDEESEEVKEDKEKEDDKDDGNTTLINSDTRTPIGIYDIVECSAFKTLDHNEDLNQKLKDAAAYFFSVCDNFFGNARLEGFETSKDVGESSNGEAIVITLHELSPLINFYIFTVIGMNCQRETISHNKERICDSVLFSVIHTFTGVVNFMLTKMEYNEVSFDPCPYPGATYSLETGTIDYAST</sequence>
<evidence type="ECO:0000313" key="2">
    <source>
        <dbReference type="Proteomes" id="UP001165064"/>
    </source>
</evidence>
<reference evidence="1" key="1">
    <citation type="submission" date="2023-04" db="EMBL/GenBank/DDBJ databases">
        <title>Ambrosiozyma monospora NBRC 10751.</title>
        <authorList>
            <person name="Ichikawa N."/>
            <person name="Sato H."/>
            <person name="Tonouchi N."/>
        </authorList>
    </citation>
    <scope>NUCLEOTIDE SEQUENCE</scope>
    <source>
        <strain evidence="1">NBRC 10751</strain>
    </source>
</reference>
<gene>
    <name evidence="1" type="ORF">Amon02_000521300</name>
</gene>
<name>A0ACB5T595_AMBMO</name>
<evidence type="ECO:0000313" key="1">
    <source>
        <dbReference type="EMBL" id="GME81929.1"/>
    </source>
</evidence>
<proteinExistence type="predicted"/>
<dbReference type="EMBL" id="BSXS01003781">
    <property type="protein sequence ID" value="GME81929.1"/>
    <property type="molecule type" value="Genomic_DNA"/>
</dbReference>
<organism evidence="1 2">
    <name type="scientific">Ambrosiozyma monospora</name>
    <name type="common">Yeast</name>
    <name type="synonym">Endomycopsis monosporus</name>
    <dbReference type="NCBI Taxonomy" id="43982"/>
    <lineage>
        <taxon>Eukaryota</taxon>
        <taxon>Fungi</taxon>
        <taxon>Dikarya</taxon>
        <taxon>Ascomycota</taxon>
        <taxon>Saccharomycotina</taxon>
        <taxon>Pichiomycetes</taxon>
        <taxon>Pichiales</taxon>
        <taxon>Pichiaceae</taxon>
        <taxon>Ambrosiozyma</taxon>
    </lineage>
</organism>
<comment type="caution">
    <text evidence="1">The sequence shown here is derived from an EMBL/GenBank/DDBJ whole genome shotgun (WGS) entry which is preliminary data.</text>
</comment>
<accession>A0ACB5T595</accession>